<evidence type="ECO:0000313" key="1">
    <source>
        <dbReference type="EMBL" id="CAF4247613.1"/>
    </source>
</evidence>
<dbReference type="InterPro" id="IPR039635">
    <property type="entry name" value="ERMARD"/>
</dbReference>
<reference evidence="1" key="1">
    <citation type="submission" date="2021-02" db="EMBL/GenBank/DDBJ databases">
        <authorList>
            <person name="Nowell W R."/>
        </authorList>
    </citation>
    <scope>NUCLEOTIDE SEQUENCE</scope>
</reference>
<evidence type="ECO:0000313" key="2">
    <source>
        <dbReference type="Proteomes" id="UP000663881"/>
    </source>
</evidence>
<accession>A0A820EIG6</accession>
<dbReference type="AlphaFoldDB" id="A0A820EIG6"/>
<dbReference type="PANTHER" id="PTHR31701:SF2">
    <property type="entry name" value="ENDOPLASMIC RETICULUM MEMBRANE-ASSOCIATED RNA DEGRADATION PROTEIN"/>
    <property type="match status" value="1"/>
</dbReference>
<proteinExistence type="predicted"/>
<feature type="non-terminal residue" evidence="1">
    <location>
        <position position="1"/>
    </location>
</feature>
<sequence>YFSIDICCPNADTAIDIIKKSSLVDNGYKPLLISSINYFYNENEYGLSMMLLLPVFEHLLRKLFVNANHCPERLLTAESTTLFTTLDEILTCCLPDGSPNRLCEELGQGYMSLLGDLITFPEGVCLRSKLSHGEIDYDSLPQTIAHAQLSLLLTLLYRYNHNETNDYGQILLDYIKNHKVYYHPIAIAKNQIRECIEEFKQISECATLIEEEIPTTTNFPIKLIDFWRLFIPSDKLSLFSNISLETIDILINEENINLINRYCTCKLITTGYNEQSFITIIRQLSTHIRQILINIDTFIKTRGQAYHSKQLRANQRSNFERFINIYDNLRQLILFICHINSCILFALDYIRNIDLKYSSLLMK</sequence>
<name>A0A820EIG6_9BILA</name>
<evidence type="ECO:0008006" key="3">
    <source>
        <dbReference type="Google" id="ProtNLM"/>
    </source>
</evidence>
<protein>
    <recommendedName>
        <fullName evidence="3">DUF4209 domain-containing protein</fullName>
    </recommendedName>
</protein>
<organism evidence="1 2">
    <name type="scientific">Adineta steineri</name>
    <dbReference type="NCBI Taxonomy" id="433720"/>
    <lineage>
        <taxon>Eukaryota</taxon>
        <taxon>Metazoa</taxon>
        <taxon>Spiralia</taxon>
        <taxon>Gnathifera</taxon>
        <taxon>Rotifera</taxon>
        <taxon>Eurotatoria</taxon>
        <taxon>Bdelloidea</taxon>
        <taxon>Adinetida</taxon>
        <taxon>Adinetidae</taxon>
        <taxon>Adineta</taxon>
    </lineage>
</organism>
<gene>
    <name evidence="1" type="ORF">OKA104_LOCUS43424</name>
</gene>
<dbReference type="PANTHER" id="PTHR31701">
    <property type="entry name" value="ENDOPLASMIC RETICULUM MEMBRANE-ASSOCIATED RNA DEGRADATION PROTEIN"/>
    <property type="match status" value="1"/>
</dbReference>
<dbReference type="Proteomes" id="UP000663881">
    <property type="component" value="Unassembled WGS sequence"/>
</dbReference>
<dbReference type="EMBL" id="CAJOAY010012154">
    <property type="protein sequence ID" value="CAF4247613.1"/>
    <property type="molecule type" value="Genomic_DNA"/>
</dbReference>
<comment type="caution">
    <text evidence="1">The sequence shown here is derived from an EMBL/GenBank/DDBJ whole genome shotgun (WGS) entry which is preliminary data.</text>
</comment>